<accession>A0A157Z916</accession>
<evidence type="ECO:0000259" key="5">
    <source>
        <dbReference type="PROSITE" id="PS50110"/>
    </source>
</evidence>
<sequence>METTRSPFDDCCVPDDLHRAHKRMKTKMPKRAIVADDHPVVVKGIQSFLERDGAIRVVATARDTLELAEAIDTTPCDLVFSDIGMRGIDGESSSIAFLKRLSWQENRPKVIVLTMISQTRMLAGLVQLGMDGVVDKRDGIECLRDAIAVAEAGGCFLSPCVEEAVSRLPATSAARAGVLSRREWEVFQLYARGLLVHEIAERFGRSRKTIATQKRAGMRKLGLDSEEELVAYLQQVGLV</sequence>
<name>A0A157Z916_9BURK</name>
<evidence type="ECO:0000256" key="3">
    <source>
        <dbReference type="PROSITE-ProRule" id="PRU00169"/>
    </source>
</evidence>
<dbReference type="GO" id="GO:0003677">
    <property type="term" value="F:DNA binding"/>
    <property type="evidence" value="ECO:0007669"/>
    <property type="project" value="UniProtKB-KW"/>
</dbReference>
<dbReference type="STRING" id="1777143.AWB82_00340"/>
<dbReference type="Pfam" id="PF00196">
    <property type="entry name" value="GerE"/>
    <property type="match status" value="1"/>
</dbReference>
<evidence type="ECO:0000313" key="7">
    <source>
        <dbReference type="Proteomes" id="UP000054596"/>
    </source>
</evidence>
<reference evidence="6" key="1">
    <citation type="submission" date="2016-01" db="EMBL/GenBank/DDBJ databases">
        <authorList>
            <person name="Peeters C."/>
        </authorList>
    </citation>
    <scope>NUCLEOTIDE SEQUENCE [LARGE SCALE GENOMIC DNA]</scope>
    <source>
        <strain evidence="6">LMG 29325</strain>
    </source>
</reference>
<dbReference type="SUPFAM" id="SSF46894">
    <property type="entry name" value="C-terminal effector domain of the bipartite response regulators"/>
    <property type="match status" value="1"/>
</dbReference>
<dbReference type="Gene3D" id="3.40.50.2300">
    <property type="match status" value="1"/>
</dbReference>
<proteinExistence type="predicted"/>
<keyword evidence="1 3" id="KW-0597">Phosphoprotein</keyword>
<dbReference type="SMART" id="SM00421">
    <property type="entry name" value="HTH_LUXR"/>
    <property type="match status" value="1"/>
</dbReference>
<dbReference type="GO" id="GO:0006355">
    <property type="term" value="P:regulation of DNA-templated transcription"/>
    <property type="evidence" value="ECO:0007669"/>
    <property type="project" value="InterPro"/>
</dbReference>
<keyword evidence="2" id="KW-0238">DNA-binding</keyword>
<dbReference type="InterPro" id="IPR011006">
    <property type="entry name" value="CheY-like_superfamily"/>
</dbReference>
<dbReference type="EMBL" id="FCOJ02000002">
    <property type="protein sequence ID" value="SAK42060.1"/>
    <property type="molecule type" value="Genomic_DNA"/>
</dbReference>
<dbReference type="CDD" id="cd17535">
    <property type="entry name" value="REC_NarL-like"/>
    <property type="match status" value="1"/>
</dbReference>
<protein>
    <submittedName>
        <fullName evidence="6">LuxR family transcriptional regulator</fullName>
    </submittedName>
</protein>
<evidence type="ECO:0000256" key="1">
    <source>
        <dbReference type="ARBA" id="ARBA00022553"/>
    </source>
</evidence>
<dbReference type="InterPro" id="IPR016032">
    <property type="entry name" value="Sig_transdc_resp-reg_C-effctor"/>
</dbReference>
<dbReference type="Gene3D" id="1.10.10.10">
    <property type="entry name" value="Winged helix-like DNA-binding domain superfamily/Winged helix DNA-binding domain"/>
    <property type="match status" value="1"/>
</dbReference>
<dbReference type="PANTHER" id="PTHR43214">
    <property type="entry name" value="TWO-COMPONENT RESPONSE REGULATOR"/>
    <property type="match status" value="1"/>
</dbReference>
<dbReference type="Pfam" id="PF00072">
    <property type="entry name" value="Response_reg"/>
    <property type="match status" value="1"/>
</dbReference>
<evidence type="ECO:0000256" key="2">
    <source>
        <dbReference type="ARBA" id="ARBA00023125"/>
    </source>
</evidence>
<dbReference type="AlphaFoldDB" id="A0A157Z916"/>
<feature type="modified residue" description="4-aspartylphosphate" evidence="3">
    <location>
        <position position="82"/>
    </location>
</feature>
<dbReference type="InterPro" id="IPR039420">
    <property type="entry name" value="WalR-like"/>
</dbReference>
<dbReference type="SMART" id="SM00448">
    <property type="entry name" value="REC"/>
    <property type="match status" value="1"/>
</dbReference>
<dbReference type="PROSITE" id="PS50043">
    <property type="entry name" value="HTH_LUXR_2"/>
    <property type="match status" value="1"/>
</dbReference>
<dbReference type="PANTHER" id="PTHR43214:SF17">
    <property type="entry name" value="TRANSCRIPTIONAL REGULATORY PROTEIN RCSB"/>
    <property type="match status" value="1"/>
</dbReference>
<organism evidence="6 7">
    <name type="scientific">Caballeronia glebae</name>
    <dbReference type="NCBI Taxonomy" id="1777143"/>
    <lineage>
        <taxon>Bacteria</taxon>
        <taxon>Pseudomonadati</taxon>
        <taxon>Pseudomonadota</taxon>
        <taxon>Betaproteobacteria</taxon>
        <taxon>Burkholderiales</taxon>
        <taxon>Burkholderiaceae</taxon>
        <taxon>Caballeronia</taxon>
    </lineage>
</organism>
<feature type="domain" description="Response regulatory" evidence="5">
    <location>
        <begin position="31"/>
        <end position="151"/>
    </location>
</feature>
<keyword evidence="7" id="KW-1185">Reference proteome</keyword>
<dbReference type="Proteomes" id="UP000054596">
    <property type="component" value="Unassembled WGS sequence"/>
</dbReference>
<dbReference type="SUPFAM" id="SSF52172">
    <property type="entry name" value="CheY-like"/>
    <property type="match status" value="1"/>
</dbReference>
<feature type="domain" description="HTH luxR-type" evidence="4">
    <location>
        <begin position="172"/>
        <end position="237"/>
    </location>
</feature>
<dbReference type="GO" id="GO:0000160">
    <property type="term" value="P:phosphorelay signal transduction system"/>
    <property type="evidence" value="ECO:0007669"/>
    <property type="project" value="InterPro"/>
</dbReference>
<dbReference type="InterPro" id="IPR001789">
    <property type="entry name" value="Sig_transdc_resp-reg_receiver"/>
</dbReference>
<dbReference type="CDD" id="cd06170">
    <property type="entry name" value="LuxR_C_like"/>
    <property type="match status" value="1"/>
</dbReference>
<comment type="caution">
    <text evidence="6">The sequence shown here is derived from an EMBL/GenBank/DDBJ whole genome shotgun (WGS) entry which is preliminary data.</text>
</comment>
<dbReference type="InterPro" id="IPR000792">
    <property type="entry name" value="Tscrpt_reg_LuxR_C"/>
</dbReference>
<evidence type="ECO:0000259" key="4">
    <source>
        <dbReference type="PROSITE" id="PS50043"/>
    </source>
</evidence>
<dbReference type="InterPro" id="IPR058245">
    <property type="entry name" value="NreC/VraR/RcsB-like_REC"/>
</dbReference>
<dbReference type="PROSITE" id="PS50110">
    <property type="entry name" value="RESPONSE_REGULATORY"/>
    <property type="match status" value="1"/>
</dbReference>
<gene>
    <name evidence="6" type="ORF">AWB82_00340</name>
</gene>
<dbReference type="InterPro" id="IPR036388">
    <property type="entry name" value="WH-like_DNA-bd_sf"/>
</dbReference>
<evidence type="ECO:0000313" key="6">
    <source>
        <dbReference type="EMBL" id="SAK42060.1"/>
    </source>
</evidence>
<dbReference type="PRINTS" id="PR00038">
    <property type="entry name" value="HTHLUXR"/>
</dbReference>